<accession>A0A2M7TGW1</accession>
<reference evidence="2" key="1">
    <citation type="submission" date="2017-09" db="EMBL/GenBank/DDBJ databases">
        <title>Depth-based differentiation of microbial function through sediment-hosted aquifers and enrichment of novel symbionts in the deep terrestrial subsurface.</title>
        <authorList>
            <person name="Probst A.J."/>
            <person name="Ladd B."/>
            <person name="Jarett J.K."/>
            <person name="Geller-Mcgrath D.E."/>
            <person name="Sieber C.M.K."/>
            <person name="Emerson J.B."/>
            <person name="Anantharaman K."/>
            <person name="Thomas B.C."/>
            <person name="Malmstrom R."/>
            <person name="Stieglmeier M."/>
            <person name="Klingl A."/>
            <person name="Woyke T."/>
            <person name="Ryan C.M."/>
            <person name="Banfield J.F."/>
        </authorList>
    </citation>
    <scope>NUCLEOTIDE SEQUENCE [LARGE SCALE GENOMIC DNA]</scope>
</reference>
<name>A0A2M7TGW1_9BACT</name>
<dbReference type="EMBL" id="PFNM01000008">
    <property type="protein sequence ID" value="PIZ45365.1"/>
    <property type="molecule type" value="Genomic_DNA"/>
</dbReference>
<evidence type="ECO:0000313" key="2">
    <source>
        <dbReference type="Proteomes" id="UP000230553"/>
    </source>
</evidence>
<proteinExistence type="predicted"/>
<evidence type="ECO:0000313" key="1">
    <source>
        <dbReference type="EMBL" id="PIZ45365.1"/>
    </source>
</evidence>
<sequence length="236" mass="26678">MKKLNFKLKISVSVLSLIIFYLLSFNFSYAQTPPQFLISWKAQNYVPDWYSGKIFPTAGTQMEVNFELINNGKPADLSSAKVRWYINDKLVKNEDNGLGIKKINLIAPNYFGQTMQVRIAIVDFLGGGFMDKMIDIPVVRPEAVIDAPYKNNEIKTGKFTFNVLPFFFNTNNKDYFSVQWSVLGQEPESQKGDPFTLDLNIDPQAPIGSRVNLSVAMNNITKILESASQTINLTIK</sequence>
<dbReference type="Proteomes" id="UP000230553">
    <property type="component" value="Unassembled WGS sequence"/>
</dbReference>
<comment type="caution">
    <text evidence="1">The sequence shown here is derived from an EMBL/GenBank/DDBJ whole genome shotgun (WGS) entry which is preliminary data.</text>
</comment>
<organism evidence="1 2">
    <name type="scientific">Candidatus Wolfebacteria bacterium CG_4_10_14_0_2_um_filter_39_18</name>
    <dbReference type="NCBI Taxonomy" id="1975061"/>
    <lineage>
        <taxon>Bacteria</taxon>
        <taxon>Candidatus Wolfeibacteriota</taxon>
    </lineage>
</organism>
<dbReference type="AlphaFoldDB" id="A0A2M7TGW1"/>
<protein>
    <submittedName>
        <fullName evidence="1">Uncharacterized protein</fullName>
    </submittedName>
</protein>
<gene>
    <name evidence="1" type="ORF">COY31_00505</name>
</gene>